<feature type="region of interest" description="Disordered" evidence="1">
    <location>
        <begin position="1"/>
        <end position="101"/>
    </location>
</feature>
<protein>
    <submittedName>
        <fullName evidence="2 4">Uncharacterized protein</fullName>
    </submittedName>
</protein>
<evidence type="ECO:0000256" key="1">
    <source>
        <dbReference type="SAM" id="MobiDB-lite"/>
    </source>
</evidence>
<organism evidence="4">
    <name type="scientific">Gongylonema pulchrum</name>
    <dbReference type="NCBI Taxonomy" id="637853"/>
    <lineage>
        <taxon>Eukaryota</taxon>
        <taxon>Metazoa</taxon>
        <taxon>Ecdysozoa</taxon>
        <taxon>Nematoda</taxon>
        <taxon>Chromadorea</taxon>
        <taxon>Rhabditida</taxon>
        <taxon>Spirurina</taxon>
        <taxon>Spiruromorpha</taxon>
        <taxon>Spiruroidea</taxon>
        <taxon>Gongylonematidae</taxon>
        <taxon>Gongylonema</taxon>
    </lineage>
</organism>
<proteinExistence type="predicted"/>
<feature type="compositionally biased region" description="Basic and acidic residues" evidence="1">
    <location>
        <begin position="62"/>
        <end position="74"/>
    </location>
</feature>
<dbReference type="WBParaSite" id="GPUH_0000572901-mRNA-1">
    <property type="protein sequence ID" value="GPUH_0000572901-mRNA-1"/>
    <property type="gene ID" value="GPUH_0000572901"/>
</dbReference>
<evidence type="ECO:0000313" key="4">
    <source>
        <dbReference type="WBParaSite" id="GPUH_0000572901-mRNA-1"/>
    </source>
</evidence>
<dbReference type="OrthoDB" id="10514881at2759"/>
<gene>
    <name evidence="2" type="ORF">GPUH_LOCUS5721</name>
</gene>
<name>A0A183DAI0_9BILA</name>
<feature type="compositionally biased region" description="Polar residues" evidence="1">
    <location>
        <begin position="27"/>
        <end position="52"/>
    </location>
</feature>
<keyword evidence="3" id="KW-1185">Reference proteome</keyword>
<reference evidence="4" key="1">
    <citation type="submission" date="2016-06" db="UniProtKB">
        <authorList>
            <consortium name="WormBaseParasite"/>
        </authorList>
    </citation>
    <scope>IDENTIFICATION</scope>
</reference>
<evidence type="ECO:0000313" key="2">
    <source>
        <dbReference type="EMBL" id="VDK51916.1"/>
    </source>
</evidence>
<sequence>MSGRRKATPVRLSETRETLLPARTIESMPSTSAASDTQTGSISGTILTSESTAPAKILQKQRIPDDVVKQELPREQGVMEMNSTSSPRRHADSSKSDASSISENTKFVFLDLSF</sequence>
<dbReference type="EMBL" id="UYRT01012480">
    <property type="protein sequence ID" value="VDK51916.1"/>
    <property type="molecule type" value="Genomic_DNA"/>
</dbReference>
<accession>A0A183DAI0</accession>
<dbReference type="AlphaFoldDB" id="A0A183DAI0"/>
<reference evidence="2 3" key="2">
    <citation type="submission" date="2018-11" db="EMBL/GenBank/DDBJ databases">
        <authorList>
            <consortium name="Pathogen Informatics"/>
        </authorList>
    </citation>
    <scope>NUCLEOTIDE SEQUENCE [LARGE SCALE GENOMIC DNA]</scope>
</reference>
<dbReference type="Proteomes" id="UP000271098">
    <property type="component" value="Unassembled WGS sequence"/>
</dbReference>
<evidence type="ECO:0000313" key="3">
    <source>
        <dbReference type="Proteomes" id="UP000271098"/>
    </source>
</evidence>